<evidence type="ECO:0000259" key="6">
    <source>
        <dbReference type="PROSITE" id="PS50059"/>
    </source>
</evidence>
<evidence type="ECO:0000256" key="4">
    <source>
        <dbReference type="ARBA" id="ARBA00023235"/>
    </source>
</evidence>
<evidence type="ECO:0000256" key="3">
    <source>
        <dbReference type="ARBA" id="ARBA00023110"/>
    </source>
</evidence>
<keyword evidence="4 5" id="KW-0413">Isomerase</keyword>
<dbReference type="PANTHER" id="PTHR45779">
    <property type="entry name" value="PEPTIDYLPROLYL ISOMERASE"/>
    <property type="match status" value="1"/>
</dbReference>
<dbReference type="InterPro" id="IPR046357">
    <property type="entry name" value="PPIase_dom_sf"/>
</dbReference>
<dbReference type="GO" id="GO:0003755">
    <property type="term" value="F:peptidyl-prolyl cis-trans isomerase activity"/>
    <property type="evidence" value="ECO:0007669"/>
    <property type="project" value="UniProtKB-KW"/>
</dbReference>
<accession>A0AB34IWH7</accession>
<sequence length="195" mass="20458">MRFVRSLTATLRGVPRQLGRGRSALGAATVLPAAGIIGRRGLLLAVSAIIASPGAPALAKAEADNAWVSVPPGGFTQEYFSGYQKTSSGLEFKVVEEGNGVKPKAGQKIKAHYAGFLSNGKKFDSSYDRKSPLAFEVGVGRVIKGWDEALLDMQVGEKRILRIPSALGYGSRGAGGVIPPDATLIFFVELVTLAA</sequence>
<dbReference type="PROSITE" id="PS50059">
    <property type="entry name" value="FKBP_PPIASE"/>
    <property type="match status" value="1"/>
</dbReference>
<dbReference type="PANTHER" id="PTHR45779:SF7">
    <property type="entry name" value="PEPTIDYLPROLYL ISOMERASE"/>
    <property type="match status" value="1"/>
</dbReference>
<gene>
    <name evidence="7" type="ORF">AB1Y20_007591</name>
</gene>
<evidence type="ECO:0000256" key="1">
    <source>
        <dbReference type="ARBA" id="ARBA00000971"/>
    </source>
</evidence>
<name>A0AB34IWH7_PRYPA</name>
<dbReference type="FunFam" id="3.10.50.40:FF:000006">
    <property type="entry name" value="Peptidyl-prolyl cis-trans isomerase"/>
    <property type="match status" value="1"/>
</dbReference>
<protein>
    <recommendedName>
        <fullName evidence="2 5">peptidylprolyl isomerase</fullName>
        <ecNumber evidence="2 5">5.2.1.8</ecNumber>
    </recommendedName>
</protein>
<evidence type="ECO:0000313" key="8">
    <source>
        <dbReference type="Proteomes" id="UP001515480"/>
    </source>
</evidence>
<dbReference type="GO" id="GO:0005783">
    <property type="term" value="C:endoplasmic reticulum"/>
    <property type="evidence" value="ECO:0007669"/>
    <property type="project" value="TreeGrafter"/>
</dbReference>
<dbReference type="InterPro" id="IPR001179">
    <property type="entry name" value="PPIase_FKBP_dom"/>
</dbReference>
<comment type="caution">
    <text evidence="7">The sequence shown here is derived from an EMBL/GenBank/DDBJ whole genome shotgun (WGS) entry which is preliminary data.</text>
</comment>
<dbReference type="AlphaFoldDB" id="A0AB34IWH7"/>
<evidence type="ECO:0000256" key="5">
    <source>
        <dbReference type="PROSITE-ProRule" id="PRU00277"/>
    </source>
</evidence>
<reference evidence="7 8" key="1">
    <citation type="journal article" date="2024" name="Science">
        <title>Giant polyketide synthase enzymes in the biosynthesis of giant marine polyether toxins.</title>
        <authorList>
            <person name="Fallon T.R."/>
            <person name="Shende V.V."/>
            <person name="Wierzbicki I.H."/>
            <person name="Pendleton A.L."/>
            <person name="Watervoot N.F."/>
            <person name="Auber R.P."/>
            <person name="Gonzalez D.J."/>
            <person name="Wisecaver J.H."/>
            <person name="Moore B.S."/>
        </authorList>
    </citation>
    <scope>NUCLEOTIDE SEQUENCE [LARGE SCALE GENOMIC DNA]</scope>
    <source>
        <strain evidence="7 8">12B1</strain>
    </source>
</reference>
<comment type="catalytic activity">
    <reaction evidence="1 5">
        <text>[protein]-peptidylproline (omega=180) = [protein]-peptidylproline (omega=0)</text>
        <dbReference type="Rhea" id="RHEA:16237"/>
        <dbReference type="Rhea" id="RHEA-COMP:10747"/>
        <dbReference type="Rhea" id="RHEA-COMP:10748"/>
        <dbReference type="ChEBI" id="CHEBI:83833"/>
        <dbReference type="ChEBI" id="CHEBI:83834"/>
        <dbReference type="EC" id="5.2.1.8"/>
    </reaction>
</comment>
<dbReference type="InterPro" id="IPR044609">
    <property type="entry name" value="FKBP2/11"/>
</dbReference>
<organism evidence="7 8">
    <name type="scientific">Prymnesium parvum</name>
    <name type="common">Toxic golden alga</name>
    <dbReference type="NCBI Taxonomy" id="97485"/>
    <lineage>
        <taxon>Eukaryota</taxon>
        <taxon>Haptista</taxon>
        <taxon>Haptophyta</taxon>
        <taxon>Prymnesiophyceae</taxon>
        <taxon>Prymnesiales</taxon>
        <taxon>Prymnesiaceae</taxon>
        <taxon>Prymnesium</taxon>
    </lineage>
</organism>
<proteinExistence type="predicted"/>
<feature type="domain" description="PPIase FKBP-type" evidence="6">
    <location>
        <begin position="106"/>
        <end position="194"/>
    </location>
</feature>
<evidence type="ECO:0000313" key="7">
    <source>
        <dbReference type="EMBL" id="KAL1507989.1"/>
    </source>
</evidence>
<dbReference type="Gene3D" id="3.10.50.40">
    <property type="match status" value="1"/>
</dbReference>
<dbReference type="SUPFAM" id="SSF54534">
    <property type="entry name" value="FKBP-like"/>
    <property type="match status" value="1"/>
</dbReference>
<evidence type="ECO:0000256" key="2">
    <source>
        <dbReference type="ARBA" id="ARBA00013194"/>
    </source>
</evidence>
<dbReference type="EMBL" id="JBGBPQ010000017">
    <property type="protein sequence ID" value="KAL1507989.1"/>
    <property type="molecule type" value="Genomic_DNA"/>
</dbReference>
<keyword evidence="8" id="KW-1185">Reference proteome</keyword>
<dbReference type="Proteomes" id="UP001515480">
    <property type="component" value="Unassembled WGS sequence"/>
</dbReference>
<keyword evidence="3 5" id="KW-0697">Rotamase</keyword>
<dbReference type="EC" id="5.2.1.8" evidence="2 5"/>
<dbReference type="Pfam" id="PF00254">
    <property type="entry name" value="FKBP_C"/>
    <property type="match status" value="1"/>
</dbReference>